<dbReference type="Pfam" id="PF12729">
    <property type="entry name" value="4HB_MCP_1"/>
    <property type="match status" value="1"/>
</dbReference>
<evidence type="ECO:0000256" key="4">
    <source>
        <dbReference type="PROSITE-ProRule" id="PRU00284"/>
    </source>
</evidence>
<dbReference type="SMART" id="SM00283">
    <property type="entry name" value="MA"/>
    <property type="match status" value="1"/>
</dbReference>
<organism evidence="9 10">
    <name type="scientific">Cupriavidus basilensis</name>
    <dbReference type="NCBI Taxonomy" id="68895"/>
    <lineage>
        <taxon>Bacteria</taxon>
        <taxon>Pseudomonadati</taxon>
        <taxon>Pseudomonadota</taxon>
        <taxon>Betaproteobacteria</taxon>
        <taxon>Burkholderiales</taxon>
        <taxon>Burkholderiaceae</taxon>
        <taxon>Cupriavidus</taxon>
    </lineage>
</organism>
<reference evidence="9 10" key="1">
    <citation type="journal article" date="2015" name="Genome Announc.">
        <title>Complete Genome Sequence of Cupriavidus basilensis 4G11, Isolated from the Oak Ridge Field Research Center Site.</title>
        <authorList>
            <person name="Ray J."/>
            <person name="Waters R.J."/>
            <person name="Skerker J.M."/>
            <person name="Kuehl J.V."/>
            <person name="Price M.N."/>
            <person name="Huang J."/>
            <person name="Chakraborty R."/>
            <person name="Arkin A.P."/>
            <person name="Deutschbauer A."/>
        </authorList>
    </citation>
    <scope>NUCLEOTIDE SEQUENCE [LARGE SCALE GENOMIC DNA]</scope>
    <source>
        <strain evidence="9">4G11</strain>
    </source>
</reference>
<feature type="domain" description="HAMP" evidence="8">
    <location>
        <begin position="209"/>
        <end position="262"/>
    </location>
</feature>
<dbReference type="GO" id="GO:0004888">
    <property type="term" value="F:transmembrane signaling receptor activity"/>
    <property type="evidence" value="ECO:0007669"/>
    <property type="project" value="InterPro"/>
</dbReference>
<evidence type="ECO:0000256" key="3">
    <source>
        <dbReference type="ARBA" id="ARBA00029447"/>
    </source>
</evidence>
<proteinExistence type="inferred from homology"/>
<feature type="domain" description="Methyl-accepting transducer" evidence="7">
    <location>
        <begin position="267"/>
        <end position="496"/>
    </location>
</feature>
<dbReference type="PANTHER" id="PTHR43531">
    <property type="entry name" value="PROTEIN ICFG"/>
    <property type="match status" value="1"/>
</dbReference>
<keyword evidence="6" id="KW-1133">Transmembrane helix</keyword>
<keyword evidence="10" id="KW-1185">Reference proteome</keyword>
<dbReference type="CDD" id="cd06225">
    <property type="entry name" value="HAMP"/>
    <property type="match status" value="1"/>
</dbReference>
<feature type="transmembrane region" description="Helical" evidence="6">
    <location>
        <begin position="182"/>
        <end position="208"/>
    </location>
</feature>
<evidence type="ECO:0000313" key="9">
    <source>
        <dbReference type="EMBL" id="AJG20213.1"/>
    </source>
</evidence>
<dbReference type="OrthoDB" id="9147953at2"/>
<dbReference type="CDD" id="cd11386">
    <property type="entry name" value="MCP_signal"/>
    <property type="match status" value="1"/>
</dbReference>
<keyword evidence="4" id="KW-0807">Transducer</keyword>
<dbReference type="GO" id="GO:0005886">
    <property type="term" value="C:plasma membrane"/>
    <property type="evidence" value="ECO:0007669"/>
    <property type="project" value="TreeGrafter"/>
</dbReference>
<dbReference type="RefSeq" id="WP_043347834.1">
    <property type="nucleotide sequence ID" value="NZ_CP010536.1"/>
</dbReference>
<dbReference type="PANTHER" id="PTHR43531:SF14">
    <property type="entry name" value="METHYL-ACCEPTING CHEMOTAXIS PROTEIN I-RELATED"/>
    <property type="match status" value="1"/>
</dbReference>
<dbReference type="GO" id="GO:0007165">
    <property type="term" value="P:signal transduction"/>
    <property type="evidence" value="ECO:0007669"/>
    <property type="project" value="UniProtKB-KW"/>
</dbReference>
<dbReference type="KEGG" id="cbw:RR42_m2836"/>
<dbReference type="Pfam" id="PF00015">
    <property type="entry name" value="MCPsignal"/>
    <property type="match status" value="1"/>
</dbReference>
<keyword evidence="2" id="KW-0488">Methylation</keyword>
<evidence type="ECO:0000259" key="8">
    <source>
        <dbReference type="PROSITE" id="PS50885"/>
    </source>
</evidence>
<dbReference type="SUPFAM" id="SSF58104">
    <property type="entry name" value="Methyl-accepting chemotaxis protein (MCP) signaling domain"/>
    <property type="match status" value="1"/>
</dbReference>
<dbReference type="PRINTS" id="PR00260">
    <property type="entry name" value="CHEMTRNSDUCR"/>
</dbReference>
<comment type="similarity">
    <text evidence="3">Belongs to the methyl-accepting chemotaxis (MCP) protein family.</text>
</comment>
<keyword evidence="5" id="KW-0175">Coiled coil</keyword>
<dbReference type="Proteomes" id="UP000031843">
    <property type="component" value="Chromosome main"/>
</dbReference>
<evidence type="ECO:0000313" key="10">
    <source>
        <dbReference type="Proteomes" id="UP000031843"/>
    </source>
</evidence>
<dbReference type="PROSITE" id="PS50111">
    <property type="entry name" value="CHEMOTAXIS_TRANSDUC_2"/>
    <property type="match status" value="1"/>
</dbReference>
<evidence type="ECO:0000256" key="5">
    <source>
        <dbReference type="SAM" id="Coils"/>
    </source>
</evidence>
<evidence type="ECO:0000256" key="2">
    <source>
        <dbReference type="ARBA" id="ARBA00022481"/>
    </source>
</evidence>
<evidence type="ECO:0000256" key="1">
    <source>
        <dbReference type="ARBA" id="ARBA00004370"/>
    </source>
</evidence>
<dbReference type="InterPro" id="IPR004090">
    <property type="entry name" value="Chemotax_Me-accpt_rcpt"/>
</dbReference>
<dbReference type="EMBL" id="CP010536">
    <property type="protein sequence ID" value="AJG20213.1"/>
    <property type="molecule type" value="Genomic_DNA"/>
</dbReference>
<dbReference type="Gene3D" id="1.10.287.950">
    <property type="entry name" value="Methyl-accepting chemotaxis protein"/>
    <property type="match status" value="1"/>
</dbReference>
<dbReference type="InterPro" id="IPR004089">
    <property type="entry name" value="MCPsignal_dom"/>
</dbReference>
<accession>A0A0C4YBE0</accession>
<name>A0A0C4YBE0_9BURK</name>
<dbReference type="STRING" id="68895.RR42_m2836"/>
<dbReference type="InterPro" id="IPR003660">
    <property type="entry name" value="HAMP_dom"/>
</dbReference>
<dbReference type="FunFam" id="1.10.287.950:FF:000001">
    <property type="entry name" value="Methyl-accepting chemotaxis sensory transducer"/>
    <property type="match status" value="1"/>
</dbReference>
<sequence length="514" mass="54814">MNITQRLLGTLSLALLALLAVGVGGIWQLRESQERFTYFNDNTLASVRTLSDLRDTVSTMRLSLYHYALSPEASSRSEAVAALSKADEAFDATVAHYERTDLSDETDRKMLDADRAAIKQYRAERGRFLERSAAGDADGARGMLIGGSLFVAVKALRTAINEHVAYNAGLGEKLVSSNAKAYTLALAFFSAIIVCGFVVTGAMGYSLYRHIHVSLAEIEQTLHYVSKSLDLERRASVRNGDEIGRTAVAFNQLIERVASALREVRMSTDSVSTAARQIAAGNADLSTRTEQQAASLEQSAASMEELTATVRQNADNAHQASSLANSAADVAEYGSTAVQQVVETMGAISTSSTRIAEITTLIEGIAFQTNILALNAAVEAARAGEQGRGFAVVAGEVRSLAQRSSSAAKEIKDLIDTSVDTVRQGSAQAEDAGKTMGEIRQAVRRVSDIIGEIAAASREQSTGIEQVNQAVGHMDQATQQNAALVEQAAAAAQSLEEQADKLRETVATFQLAGR</sequence>
<keyword evidence="6" id="KW-0812">Transmembrane</keyword>
<keyword evidence="9" id="KW-0675">Receptor</keyword>
<comment type="subcellular location">
    <subcellularLocation>
        <location evidence="1">Membrane</location>
    </subcellularLocation>
</comment>
<keyword evidence="6" id="KW-0472">Membrane</keyword>
<dbReference type="PROSITE" id="PS50885">
    <property type="entry name" value="HAMP"/>
    <property type="match status" value="1"/>
</dbReference>
<protein>
    <submittedName>
        <fullName evidence="9">Methyl-accepting chemotaxis protein I (Serine chemoreceptor protein)</fullName>
    </submittedName>
</protein>
<dbReference type="InterPro" id="IPR051310">
    <property type="entry name" value="MCP_chemotaxis"/>
</dbReference>
<dbReference type="SMART" id="SM00304">
    <property type="entry name" value="HAMP"/>
    <property type="match status" value="1"/>
</dbReference>
<dbReference type="GO" id="GO:0006935">
    <property type="term" value="P:chemotaxis"/>
    <property type="evidence" value="ECO:0007669"/>
    <property type="project" value="InterPro"/>
</dbReference>
<evidence type="ECO:0000256" key="6">
    <source>
        <dbReference type="SAM" id="Phobius"/>
    </source>
</evidence>
<dbReference type="AlphaFoldDB" id="A0A0C4YBE0"/>
<gene>
    <name evidence="9" type="ORF">RR42_m2836</name>
</gene>
<evidence type="ECO:0000259" key="7">
    <source>
        <dbReference type="PROSITE" id="PS50111"/>
    </source>
</evidence>
<feature type="coiled-coil region" evidence="5">
    <location>
        <begin position="474"/>
        <end position="512"/>
    </location>
</feature>
<dbReference type="InterPro" id="IPR024478">
    <property type="entry name" value="HlyB_4HB_MCP"/>
</dbReference>
<dbReference type="Pfam" id="PF00672">
    <property type="entry name" value="HAMP"/>
    <property type="match status" value="1"/>
</dbReference>